<protein>
    <submittedName>
        <fullName evidence="1">Uncharacterized protein</fullName>
    </submittedName>
</protein>
<dbReference type="EMBL" id="UINC01001774">
    <property type="protein sequence ID" value="SUZ88528.1"/>
    <property type="molecule type" value="Genomic_DNA"/>
</dbReference>
<name>A0A381RC54_9ZZZZ</name>
<dbReference type="InterPro" id="IPR019734">
    <property type="entry name" value="TPR_rpt"/>
</dbReference>
<dbReference type="InterPro" id="IPR011990">
    <property type="entry name" value="TPR-like_helical_dom_sf"/>
</dbReference>
<dbReference type="AlphaFoldDB" id="A0A381RC54"/>
<dbReference type="PROSITE" id="PS50005">
    <property type="entry name" value="TPR"/>
    <property type="match status" value="1"/>
</dbReference>
<reference evidence="1" key="1">
    <citation type="submission" date="2018-05" db="EMBL/GenBank/DDBJ databases">
        <authorList>
            <person name="Lanie J.A."/>
            <person name="Ng W.-L."/>
            <person name="Kazmierczak K.M."/>
            <person name="Andrzejewski T.M."/>
            <person name="Davidsen T.M."/>
            <person name="Wayne K.J."/>
            <person name="Tettelin H."/>
            <person name="Glass J.I."/>
            <person name="Rusch D."/>
            <person name="Podicherti R."/>
            <person name="Tsui H.-C.T."/>
            <person name="Winkler M.E."/>
        </authorList>
    </citation>
    <scope>NUCLEOTIDE SEQUENCE</scope>
</reference>
<dbReference type="Gene3D" id="1.25.40.10">
    <property type="entry name" value="Tetratricopeptide repeat domain"/>
    <property type="match status" value="1"/>
</dbReference>
<dbReference type="SMART" id="SM00028">
    <property type="entry name" value="TPR"/>
    <property type="match status" value="1"/>
</dbReference>
<accession>A0A381RC54</accession>
<evidence type="ECO:0000313" key="1">
    <source>
        <dbReference type="EMBL" id="SUZ88528.1"/>
    </source>
</evidence>
<proteinExistence type="predicted"/>
<dbReference type="SUPFAM" id="SSF48452">
    <property type="entry name" value="TPR-like"/>
    <property type="match status" value="1"/>
</dbReference>
<gene>
    <name evidence="1" type="ORF">METZ01_LOCUS41382</name>
</gene>
<sequence>MKLILSNIFYVSSSEMRKASAEVKLCVFLLLCLSAFLFTACAPKVNFQIERPPLQLVEKIKFIEIGNFQTVSGQIKFPSEATSESSRIFSGTVKLLKPTISEFNSKNEQGHLTADVLRAALLHELSLQSPYQLINTTGKEAGFSGALPDESEIAILNGKVKYAEIIIESEERLSYFTNVKNKGARLEQSLLAGVVSMGAESSGTGFVIATPYVEQIAALEVEFSLLRKNDHSEVVPSQSFRTFFVRKWGGSVATSHLPVKIKNSIIKNYQSDEDSSESLISIIDRAGLSFTNPTEYFARGFNLRNNVQVPQTPLDLKIRLGRQVARQYVKQISPYQERTELLVQDGNSVAVNLIRGNAYQEAVAFLLALNERTAEDEHNLGLAFEAAGEISQARKHYETALKMDNNNPVFKAALTRTIN</sequence>
<organism evidence="1">
    <name type="scientific">marine metagenome</name>
    <dbReference type="NCBI Taxonomy" id="408172"/>
    <lineage>
        <taxon>unclassified sequences</taxon>
        <taxon>metagenomes</taxon>
        <taxon>ecological metagenomes</taxon>
    </lineage>
</organism>